<protein>
    <submittedName>
        <fullName evidence="3">Uncharacterized protein</fullName>
    </submittedName>
</protein>
<feature type="compositionally biased region" description="Basic and acidic residues" evidence="1">
    <location>
        <begin position="22"/>
        <end position="32"/>
    </location>
</feature>
<dbReference type="EMBL" id="CAJOBJ010160670">
    <property type="protein sequence ID" value="CAF4844664.1"/>
    <property type="molecule type" value="Genomic_DNA"/>
</dbReference>
<sequence length="81" mass="9402">KKNNDSFNENEEEVDNNEEQIDTIHLDDDRQRPQSGLLLKGKVQTNKSQSLVERPPSSHKKKHRVESVEFTDNDNDNNNTL</sequence>
<gene>
    <name evidence="2" type="ORF">BYL167_LOCUS40515</name>
    <name evidence="3" type="ORF">GIL414_LOCUS49103</name>
</gene>
<accession>A0A8S3C4M5</accession>
<proteinExistence type="predicted"/>
<reference evidence="3" key="1">
    <citation type="submission" date="2021-02" db="EMBL/GenBank/DDBJ databases">
        <authorList>
            <person name="Nowell W R."/>
        </authorList>
    </citation>
    <scope>NUCLEOTIDE SEQUENCE</scope>
</reference>
<dbReference type="AlphaFoldDB" id="A0A8S3C4M5"/>
<evidence type="ECO:0000313" key="3">
    <source>
        <dbReference type="EMBL" id="CAF4844664.1"/>
    </source>
</evidence>
<organism evidence="3 4">
    <name type="scientific">Rotaria magnacalcarata</name>
    <dbReference type="NCBI Taxonomy" id="392030"/>
    <lineage>
        <taxon>Eukaryota</taxon>
        <taxon>Metazoa</taxon>
        <taxon>Spiralia</taxon>
        <taxon>Gnathifera</taxon>
        <taxon>Rotifera</taxon>
        <taxon>Eurotatoria</taxon>
        <taxon>Bdelloidea</taxon>
        <taxon>Philodinida</taxon>
        <taxon>Philodinidae</taxon>
        <taxon>Rotaria</taxon>
    </lineage>
</organism>
<dbReference type="EMBL" id="CAJOBH010100506">
    <property type="protein sequence ID" value="CAF4610399.1"/>
    <property type="molecule type" value="Genomic_DNA"/>
</dbReference>
<feature type="compositionally biased region" description="Acidic residues" evidence="1">
    <location>
        <begin position="8"/>
        <end position="21"/>
    </location>
</feature>
<evidence type="ECO:0000313" key="2">
    <source>
        <dbReference type="EMBL" id="CAF4610399.1"/>
    </source>
</evidence>
<comment type="caution">
    <text evidence="3">The sequence shown here is derived from an EMBL/GenBank/DDBJ whole genome shotgun (WGS) entry which is preliminary data.</text>
</comment>
<evidence type="ECO:0000313" key="4">
    <source>
        <dbReference type="Proteomes" id="UP000681720"/>
    </source>
</evidence>
<feature type="non-terminal residue" evidence="3">
    <location>
        <position position="1"/>
    </location>
</feature>
<name>A0A8S3C4M5_9BILA</name>
<feature type="non-terminal residue" evidence="3">
    <location>
        <position position="81"/>
    </location>
</feature>
<evidence type="ECO:0000256" key="1">
    <source>
        <dbReference type="SAM" id="MobiDB-lite"/>
    </source>
</evidence>
<feature type="region of interest" description="Disordered" evidence="1">
    <location>
        <begin position="1"/>
        <end position="81"/>
    </location>
</feature>
<dbReference type="Proteomes" id="UP000681967">
    <property type="component" value="Unassembled WGS sequence"/>
</dbReference>
<dbReference type="Proteomes" id="UP000681720">
    <property type="component" value="Unassembled WGS sequence"/>
</dbReference>